<reference evidence="1 2" key="1">
    <citation type="submission" date="2014-10" db="EMBL/GenBank/DDBJ databases">
        <title>Draft genome of the hookworm Ancylostoma caninum.</title>
        <authorList>
            <person name="Mitreva M."/>
        </authorList>
    </citation>
    <scope>NUCLEOTIDE SEQUENCE [LARGE SCALE GENOMIC DNA]</scope>
    <source>
        <strain evidence="1 2">Baltimore</strain>
    </source>
</reference>
<dbReference type="EMBL" id="JOJR01000754">
    <property type="protein sequence ID" value="RCN34683.1"/>
    <property type="molecule type" value="Genomic_DNA"/>
</dbReference>
<keyword evidence="2" id="KW-1185">Reference proteome</keyword>
<dbReference type="Proteomes" id="UP000252519">
    <property type="component" value="Unassembled WGS sequence"/>
</dbReference>
<accession>A0A368FR99</accession>
<protein>
    <submittedName>
        <fullName evidence="1">Uncharacterized protein</fullName>
    </submittedName>
</protein>
<sequence>MEKDLVGKVYMSILLTTSIPSITRKPRKRTECKNGSRIIRPSRWHPAYPQQPSLLEQTSWICMKTDLNKCVFRRQIVNRI</sequence>
<name>A0A368FR99_ANCCA</name>
<proteinExistence type="predicted"/>
<evidence type="ECO:0000313" key="2">
    <source>
        <dbReference type="Proteomes" id="UP000252519"/>
    </source>
</evidence>
<organism evidence="1 2">
    <name type="scientific">Ancylostoma caninum</name>
    <name type="common">Dog hookworm</name>
    <dbReference type="NCBI Taxonomy" id="29170"/>
    <lineage>
        <taxon>Eukaryota</taxon>
        <taxon>Metazoa</taxon>
        <taxon>Ecdysozoa</taxon>
        <taxon>Nematoda</taxon>
        <taxon>Chromadorea</taxon>
        <taxon>Rhabditida</taxon>
        <taxon>Rhabditina</taxon>
        <taxon>Rhabditomorpha</taxon>
        <taxon>Strongyloidea</taxon>
        <taxon>Ancylostomatidae</taxon>
        <taxon>Ancylostomatinae</taxon>
        <taxon>Ancylostoma</taxon>
    </lineage>
</organism>
<dbReference type="AlphaFoldDB" id="A0A368FR99"/>
<evidence type="ECO:0000313" key="1">
    <source>
        <dbReference type="EMBL" id="RCN34683.1"/>
    </source>
</evidence>
<gene>
    <name evidence="1" type="ORF">ANCCAN_19472</name>
</gene>
<comment type="caution">
    <text evidence="1">The sequence shown here is derived from an EMBL/GenBank/DDBJ whole genome shotgun (WGS) entry which is preliminary data.</text>
</comment>